<dbReference type="EMBL" id="AJ291667">
    <property type="protein sequence ID" value="CAC14914.1"/>
    <property type="molecule type" value="mRNA"/>
</dbReference>
<sequence length="160" mass="16836">LLHTLHFPGISSSAHRRTLYLPSPLPPLPPLSVQPSSSSSSSSRLLLQVALSVQGGGEGHVVEGSWGGVRPRVGRHAGDAVLRLVGGELPPQLVGRDEVLISGQDLEGGDDLVCCVRVGRFPGHVVDEGLESDGAAAFWIYDAHDASKLLCRPALSFFTS</sequence>
<protein>
    <submittedName>
        <fullName evidence="1">Alpha-actinin</fullName>
    </submittedName>
</protein>
<gene>
    <name evidence="1" type="primary">actn</name>
</gene>
<evidence type="ECO:0000313" key="1">
    <source>
        <dbReference type="EMBL" id="CAC14914.1"/>
    </source>
</evidence>
<reference evidence="1" key="1">
    <citation type="submission" date="2000-10" db="EMBL/GenBank/DDBJ databases">
        <title>Sparus aurata cDNA for alpha-actinin.</title>
        <authorList>
            <person name="Garcia-Castillo J."/>
            <person name="Mulero V."/>
            <person name="Meseguer J."/>
        </authorList>
    </citation>
    <scope>NUCLEOTIDE SEQUENCE</scope>
    <source>
        <tissue evidence="1">Head-kidney</tissue>
    </source>
</reference>
<accession>Q9DEP6</accession>
<name>Q9DEP6_SPAAU</name>
<organism evidence="1">
    <name type="scientific">Sparus aurata</name>
    <name type="common">Gilthead sea bream</name>
    <dbReference type="NCBI Taxonomy" id="8175"/>
    <lineage>
        <taxon>Eukaryota</taxon>
        <taxon>Metazoa</taxon>
        <taxon>Chordata</taxon>
        <taxon>Craniata</taxon>
        <taxon>Vertebrata</taxon>
        <taxon>Euteleostomi</taxon>
        <taxon>Actinopterygii</taxon>
        <taxon>Neopterygii</taxon>
        <taxon>Teleostei</taxon>
        <taxon>Neoteleostei</taxon>
        <taxon>Acanthomorphata</taxon>
        <taxon>Eupercaria</taxon>
        <taxon>Spariformes</taxon>
        <taxon>Sparidae</taxon>
        <taxon>Sparus</taxon>
    </lineage>
</organism>
<feature type="non-terminal residue" evidence="1">
    <location>
        <position position="1"/>
    </location>
</feature>
<dbReference type="AlphaFoldDB" id="Q9DEP6"/>
<proteinExistence type="evidence at transcript level"/>